<dbReference type="EMBL" id="CABFMQ020000046">
    <property type="protein sequence ID" value="VTZ49184.1"/>
    <property type="molecule type" value="Genomic_DNA"/>
</dbReference>
<dbReference type="CDD" id="cd10807">
    <property type="entry name" value="YdjC_like_3"/>
    <property type="match status" value="1"/>
</dbReference>
<dbReference type="RefSeq" id="WP_174511575.1">
    <property type="nucleotide sequence ID" value="NZ_CABFMQ020000046.1"/>
</dbReference>
<dbReference type="Gene3D" id="3.20.20.370">
    <property type="entry name" value="Glycoside hydrolase/deacetylase"/>
    <property type="match status" value="1"/>
</dbReference>
<evidence type="ECO:0000256" key="1">
    <source>
        <dbReference type="ARBA" id="ARBA00001946"/>
    </source>
</evidence>
<evidence type="ECO:0000256" key="2">
    <source>
        <dbReference type="ARBA" id="ARBA00022723"/>
    </source>
</evidence>
<name>A0A8B6M311_METTU</name>
<comment type="caution">
    <text evidence="6">The sequence shown here is derived from an EMBL/GenBank/DDBJ whole genome shotgun (WGS) entry which is preliminary data.</text>
</comment>
<dbReference type="AlphaFoldDB" id="A0A8B6M311"/>
<dbReference type="Pfam" id="PF04794">
    <property type="entry name" value="YdjC"/>
    <property type="match status" value="1"/>
</dbReference>
<keyword evidence="2" id="KW-0479">Metal-binding</keyword>
<dbReference type="Proteomes" id="UP000485880">
    <property type="component" value="Unassembled WGS sequence"/>
</dbReference>
<evidence type="ECO:0000256" key="5">
    <source>
        <dbReference type="ARBA" id="ARBA00023277"/>
    </source>
</evidence>
<dbReference type="GO" id="GO:0019213">
    <property type="term" value="F:deacetylase activity"/>
    <property type="evidence" value="ECO:0007669"/>
    <property type="project" value="TreeGrafter"/>
</dbReference>
<keyword evidence="4" id="KW-0460">Magnesium</keyword>
<protein>
    <submittedName>
        <fullName evidence="6">YdjC family protein</fullName>
    </submittedName>
</protein>
<dbReference type="InterPro" id="IPR006879">
    <property type="entry name" value="YdjC-like"/>
</dbReference>
<evidence type="ECO:0000313" key="6">
    <source>
        <dbReference type="EMBL" id="VTZ49184.1"/>
    </source>
</evidence>
<accession>A0A8B6M311</accession>
<dbReference type="GO" id="GO:0005975">
    <property type="term" value="P:carbohydrate metabolic process"/>
    <property type="evidence" value="ECO:0007669"/>
    <property type="project" value="InterPro"/>
</dbReference>
<dbReference type="PANTHER" id="PTHR31609">
    <property type="entry name" value="YDJC DEACETYLASE FAMILY MEMBER"/>
    <property type="match status" value="1"/>
</dbReference>
<organism evidence="6 7">
    <name type="scientific">Methylocella tundrae</name>
    <dbReference type="NCBI Taxonomy" id="227605"/>
    <lineage>
        <taxon>Bacteria</taxon>
        <taxon>Pseudomonadati</taxon>
        <taxon>Pseudomonadota</taxon>
        <taxon>Alphaproteobacteria</taxon>
        <taxon>Hyphomicrobiales</taxon>
        <taxon>Beijerinckiaceae</taxon>
        <taxon>Methylocella</taxon>
    </lineage>
</organism>
<dbReference type="SUPFAM" id="SSF88713">
    <property type="entry name" value="Glycoside hydrolase/deacetylase"/>
    <property type="match status" value="1"/>
</dbReference>
<keyword evidence="5" id="KW-0119">Carbohydrate metabolism</keyword>
<evidence type="ECO:0000313" key="7">
    <source>
        <dbReference type="Proteomes" id="UP000485880"/>
    </source>
</evidence>
<keyword evidence="7" id="KW-1185">Reference proteome</keyword>
<dbReference type="GO" id="GO:0046872">
    <property type="term" value="F:metal ion binding"/>
    <property type="evidence" value="ECO:0007669"/>
    <property type="project" value="UniProtKB-KW"/>
</dbReference>
<keyword evidence="3" id="KW-0378">Hydrolase</keyword>
<evidence type="ECO:0000256" key="4">
    <source>
        <dbReference type="ARBA" id="ARBA00022842"/>
    </source>
</evidence>
<dbReference type="PANTHER" id="PTHR31609:SF1">
    <property type="entry name" value="CARBOHYDRATE DEACETYLASE"/>
    <property type="match status" value="1"/>
</dbReference>
<dbReference type="GO" id="GO:0016787">
    <property type="term" value="F:hydrolase activity"/>
    <property type="evidence" value="ECO:0007669"/>
    <property type="project" value="UniProtKB-KW"/>
</dbReference>
<reference evidence="6 7" key="1">
    <citation type="submission" date="2019-05" db="EMBL/GenBank/DDBJ databases">
        <authorList>
            <person name="Farhan Ul Haque M."/>
        </authorList>
    </citation>
    <scope>NUCLEOTIDE SEQUENCE [LARGE SCALE GENOMIC DNA]</scope>
    <source>
        <strain evidence="6">2</strain>
    </source>
</reference>
<proteinExistence type="predicted"/>
<sequence>MGVQSVGGGQACSSISLCADDFALSPGVNRGVIEALGAGRLSATSVMANRRSWAKGARALRRYAANADIGLHLNLTLGAPLSFMPRFAPTGHLPEITRVLKAARKGDLPEMEIRHEIARQLDEFFEHFGAPPDFVDGHQHVQILPQIRHWLLDELEARNLKGKIWLRNSADRPTRILRRGVELKKALGIAWLAKGFSRAAAARGFATNEGFSGFSQFDPCSDYARDFETYLRAPGRRHLIMCHPGYCDEELILADPVTLTRERELNFLLSPAFADLLRRASVKLARMSPPRLEIAA</sequence>
<evidence type="ECO:0000256" key="3">
    <source>
        <dbReference type="ARBA" id="ARBA00022801"/>
    </source>
</evidence>
<dbReference type="InterPro" id="IPR011330">
    <property type="entry name" value="Glyco_hydro/deAcase_b/a-brl"/>
</dbReference>
<gene>
    <name evidence="6" type="ORF">MPC4_140083</name>
</gene>
<comment type="cofactor">
    <cofactor evidence="1">
        <name>Mg(2+)</name>
        <dbReference type="ChEBI" id="CHEBI:18420"/>
    </cofactor>
</comment>